<dbReference type="Pfam" id="PF02424">
    <property type="entry name" value="ApbE"/>
    <property type="match status" value="1"/>
</dbReference>
<dbReference type="Proteomes" id="UP000297447">
    <property type="component" value="Unassembled WGS sequence"/>
</dbReference>
<proteinExistence type="predicted"/>
<evidence type="ECO:0000256" key="2">
    <source>
        <dbReference type="ARBA" id="ARBA00011955"/>
    </source>
</evidence>
<evidence type="ECO:0000256" key="6">
    <source>
        <dbReference type="ARBA" id="ARBA00022723"/>
    </source>
</evidence>
<protein>
    <recommendedName>
        <fullName evidence="3">FAD:protein FMN transferase</fullName>
        <ecNumber evidence="2">2.7.1.180</ecNumber>
    </recommendedName>
    <alternativeName>
        <fullName evidence="9">Flavin transferase</fullName>
    </alternativeName>
</protein>
<keyword evidence="4" id="KW-0285">Flavoprotein</keyword>
<comment type="cofactor">
    <cofactor evidence="1">
        <name>Mg(2+)</name>
        <dbReference type="ChEBI" id="CHEBI:18420"/>
    </cofactor>
</comment>
<dbReference type="InterPro" id="IPR024932">
    <property type="entry name" value="ApbE"/>
</dbReference>
<comment type="caution">
    <text evidence="11">The sequence shown here is derived from an EMBL/GenBank/DDBJ whole genome shotgun (WGS) entry which is preliminary data.</text>
</comment>
<evidence type="ECO:0000313" key="12">
    <source>
        <dbReference type="Proteomes" id="UP000297447"/>
    </source>
</evidence>
<dbReference type="EC" id="2.7.1.180" evidence="2"/>
<dbReference type="AlphaFoldDB" id="A0A4R9A9W6"/>
<dbReference type="Gene3D" id="3.10.520.10">
    <property type="entry name" value="ApbE-like domains"/>
    <property type="match status" value="1"/>
</dbReference>
<gene>
    <name evidence="11" type="ORF">E3T55_05135</name>
</gene>
<dbReference type="EMBL" id="SOHE01000018">
    <property type="protein sequence ID" value="TFD54088.1"/>
    <property type="molecule type" value="Genomic_DNA"/>
</dbReference>
<evidence type="ECO:0000256" key="4">
    <source>
        <dbReference type="ARBA" id="ARBA00022630"/>
    </source>
</evidence>
<sequence length="290" mass="30428">MGGGATITLVGASADLLDACFTLADRCEHRWSRFWPDSDISRLNWAEGRPIEVDALTVRLLDSMRDAGRLTAGAYDPTLLPLLLQTGYTASAVDPARITRLPTSARAPGNLAGIESRDGVVFMPIGTTLDPGGIGKGLTADLVCEFALDAGAWGVMAEIGGDIAVAGTAPDGAAWRLGVENPFDLSERSAVVRLSQGALATSSQRKKRFGTGPGDRHHLLDPARLASAATRIQTVSVIASCGARAEALTKPGFLRSPDDYLAWLPTIGAAGLLIDDAGAQMASENWNLYL</sequence>
<evidence type="ECO:0000256" key="7">
    <source>
        <dbReference type="ARBA" id="ARBA00022827"/>
    </source>
</evidence>
<dbReference type="GO" id="GO:0046872">
    <property type="term" value="F:metal ion binding"/>
    <property type="evidence" value="ECO:0007669"/>
    <property type="project" value="UniProtKB-KW"/>
</dbReference>
<keyword evidence="5 11" id="KW-0808">Transferase</keyword>
<evidence type="ECO:0000256" key="8">
    <source>
        <dbReference type="ARBA" id="ARBA00022842"/>
    </source>
</evidence>
<evidence type="ECO:0000256" key="3">
    <source>
        <dbReference type="ARBA" id="ARBA00016337"/>
    </source>
</evidence>
<evidence type="ECO:0000256" key="10">
    <source>
        <dbReference type="ARBA" id="ARBA00048540"/>
    </source>
</evidence>
<reference evidence="11 12" key="1">
    <citation type="submission" date="2019-03" db="EMBL/GenBank/DDBJ databases">
        <title>Genomics of glacier-inhabiting Cryobacterium strains.</title>
        <authorList>
            <person name="Liu Q."/>
            <person name="Xin Y.-H."/>
        </authorList>
    </citation>
    <scope>NUCLEOTIDE SEQUENCE [LARGE SCALE GENOMIC DNA]</scope>
    <source>
        <strain evidence="11 12">Hh14</strain>
    </source>
</reference>
<evidence type="ECO:0000256" key="1">
    <source>
        <dbReference type="ARBA" id="ARBA00001946"/>
    </source>
</evidence>
<evidence type="ECO:0000313" key="11">
    <source>
        <dbReference type="EMBL" id="TFD54088.1"/>
    </source>
</evidence>
<organism evidence="11 12">
    <name type="scientific">Cryobacterium frigoriphilum</name>
    <dbReference type="NCBI Taxonomy" id="1259150"/>
    <lineage>
        <taxon>Bacteria</taxon>
        <taxon>Bacillati</taxon>
        <taxon>Actinomycetota</taxon>
        <taxon>Actinomycetes</taxon>
        <taxon>Micrococcales</taxon>
        <taxon>Microbacteriaceae</taxon>
        <taxon>Cryobacterium</taxon>
    </lineage>
</organism>
<keyword evidence="6" id="KW-0479">Metal-binding</keyword>
<dbReference type="PANTHER" id="PTHR30040:SF2">
    <property type="entry name" value="FAD:PROTEIN FMN TRANSFERASE"/>
    <property type="match status" value="1"/>
</dbReference>
<evidence type="ECO:0000256" key="9">
    <source>
        <dbReference type="ARBA" id="ARBA00031306"/>
    </source>
</evidence>
<dbReference type="InterPro" id="IPR003374">
    <property type="entry name" value="ApbE-like_sf"/>
</dbReference>
<dbReference type="PANTHER" id="PTHR30040">
    <property type="entry name" value="THIAMINE BIOSYNTHESIS LIPOPROTEIN APBE"/>
    <property type="match status" value="1"/>
</dbReference>
<dbReference type="GO" id="GO:0016740">
    <property type="term" value="F:transferase activity"/>
    <property type="evidence" value="ECO:0007669"/>
    <property type="project" value="UniProtKB-KW"/>
</dbReference>
<keyword evidence="7" id="KW-0274">FAD</keyword>
<keyword evidence="12" id="KW-1185">Reference proteome</keyword>
<comment type="catalytic activity">
    <reaction evidence="10">
        <text>L-threonyl-[protein] + FAD = FMN-L-threonyl-[protein] + AMP + H(+)</text>
        <dbReference type="Rhea" id="RHEA:36847"/>
        <dbReference type="Rhea" id="RHEA-COMP:11060"/>
        <dbReference type="Rhea" id="RHEA-COMP:11061"/>
        <dbReference type="ChEBI" id="CHEBI:15378"/>
        <dbReference type="ChEBI" id="CHEBI:30013"/>
        <dbReference type="ChEBI" id="CHEBI:57692"/>
        <dbReference type="ChEBI" id="CHEBI:74257"/>
        <dbReference type="ChEBI" id="CHEBI:456215"/>
        <dbReference type="EC" id="2.7.1.180"/>
    </reaction>
</comment>
<dbReference type="SUPFAM" id="SSF143631">
    <property type="entry name" value="ApbE-like"/>
    <property type="match status" value="1"/>
</dbReference>
<name>A0A4R9A9W6_9MICO</name>
<evidence type="ECO:0000256" key="5">
    <source>
        <dbReference type="ARBA" id="ARBA00022679"/>
    </source>
</evidence>
<accession>A0A4R9A9W6</accession>
<keyword evidence="8" id="KW-0460">Magnesium</keyword>
<dbReference type="OrthoDB" id="9778595at2"/>